<dbReference type="SMART" id="SM00974">
    <property type="entry name" value="T5orf172"/>
    <property type="match status" value="1"/>
</dbReference>
<evidence type="ECO:0000313" key="2">
    <source>
        <dbReference type="EMBL" id="NYE19244.1"/>
    </source>
</evidence>
<evidence type="ECO:0000313" key="3">
    <source>
        <dbReference type="Proteomes" id="UP000576969"/>
    </source>
</evidence>
<dbReference type="EMBL" id="JACCBV010000001">
    <property type="protein sequence ID" value="NYE19244.1"/>
    <property type="molecule type" value="Genomic_DNA"/>
</dbReference>
<keyword evidence="3" id="KW-1185">Reference proteome</keyword>
<dbReference type="Proteomes" id="UP000576969">
    <property type="component" value="Unassembled WGS sequence"/>
</dbReference>
<proteinExistence type="predicted"/>
<gene>
    <name evidence="2" type="ORF">BJ991_001272</name>
</gene>
<dbReference type="RefSeq" id="WP_179488444.1">
    <property type="nucleotide sequence ID" value="NZ_JACCBV010000001.1"/>
</dbReference>
<protein>
    <recommendedName>
        <fullName evidence="1">Bacteriophage T5 Orf172 DNA-binding domain-containing protein</fullName>
    </recommendedName>
</protein>
<evidence type="ECO:0000259" key="1">
    <source>
        <dbReference type="SMART" id="SM00974"/>
    </source>
</evidence>
<organism evidence="2 3">
    <name type="scientific">Microbacterium immunditiarum</name>
    <dbReference type="NCBI Taxonomy" id="337480"/>
    <lineage>
        <taxon>Bacteria</taxon>
        <taxon>Bacillati</taxon>
        <taxon>Actinomycetota</taxon>
        <taxon>Actinomycetes</taxon>
        <taxon>Micrococcales</taxon>
        <taxon>Microbacteriaceae</taxon>
        <taxon>Microbacterium</taxon>
    </lineage>
</organism>
<name>A0A7Y9GMM5_9MICO</name>
<dbReference type="AlphaFoldDB" id="A0A7Y9GMM5"/>
<comment type="caution">
    <text evidence="2">The sequence shown here is derived from an EMBL/GenBank/DDBJ whole genome shotgun (WGS) entry which is preliminary data.</text>
</comment>
<accession>A0A7Y9GMM5</accession>
<feature type="domain" description="Bacteriophage T5 Orf172 DNA-binding" evidence="1">
    <location>
        <begin position="54"/>
        <end position="121"/>
    </location>
</feature>
<sequence length="141" mass="16213">MAMRREMPGPCVLCGATRGERRAGHWSCAACGWRVGDVPDAELPLPRIDVVYYIRYADRIKIGTSSQPRQRLGAIWHDELLAFERGGRAVEQERHRRFAHLREGGEWFRADDELLDHVRAISAEASPWDAYARWLSEALQR</sequence>
<dbReference type="InterPro" id="IPR018306">
    <property type="entry name" value="Phage_T5_Orf172_DNA-bd"/>
</dbReference>
<reference evidence="2 3" key="1">
    <citation type="submission" date="2020-07" db="EMBL/GenBank/DDBJ databases">
        <title>Sequencing the genomes of 1000 actinobacteria strains.</title>
        <authorList>
            <person name="Klenk H.-P."/>
        </authorList>
    </citation>
    <scope>NUCLEOTIDE SEQUENCE [LARGE SCALE GENOMIC DNA]</scope>
    <source>
        <strain evidence="2 3">DSM 24662</strain>
    </source>
</reference>